<dbReference type="Pfam" id="PF07040">
    <property type="entry name" value="DUF1326"/>
    <property type="match status" value="1"/>
</dbReference>
<reference evidence="1" key="1">
    <citation type="submission" date="2018-05" db="EMBL/GenBank/DDBJ databases">
        <authorList>
            <person name="Lanie J.A."/>
            <person name="Ng W.-L."/>
            <person name="Kazmierczak K.M."/>
            <person name="Andrzejewski T.M."/>
            <person name="Davidsen T.M."/>
            <person name="Wayne K.J."/>
            <person name="Tettelin H."/>
            <person name="Glass J.I."/>
            <person name="Rusch D."/>
            <person name="Podicherti R."/>
            <person name="Tsui H.-C.T."/>
            <person name="Winkler M.E."/>
        </authorList>
    </citation>
    <scope>NUCLEOTIDE SEQUENCE</scope>
</reference>
<protein>
    <recommendedName>
        <fullName evidence="2">VldV</fullName>
    </recommendedName>
</protein>
<evidence type="ECO:0008006" key="2">
    <source>
        <dbReference type="Google" id="ProtNLM"/>
    </source>
</evidence>
<organism evidence="1">
    <name type="scientific">marine metagenome</name>
    <dbReference type="NCBI Taxonomy" id="408172"/>
    <lineage>
        <taxon>unclassified sequences</taxon>
        <taxon>metagenomes</taxon>
        <taxon>ecological metagenomes</taxon>
    </lineage>
</organism>
<sequence length="200" mass="20472">MAWNFDGTYYENCSCSAVCPCTSSNMQAPATNERCNAVFAFNLSSGEVDGTDVSGCSLLLMVDSPAVMADGNWNVGLVIDTDASDAQAEAIGAVMSGDLGGPPAALGPLIGNFVGVERQPISFAIDGDDHTVSVGDSISFTVRPEVNGSGEPVQLSGIDTHPAGPVLNVFRVSASSVSIMGMDFGGEGLSCFSNPFSWAG</sequence>
<name>A0A382DSC4_9ZZZZ</name>
<proteinExistence type="predicted"/>
<dbReference type="InterPro" id="IPR009758">
    <property type="entry name" value="DUF1326"/>
</dbReference>
<dbReference type="EMBL" id="UINC01040863">
    <property type="protein sequence ID" value="SVB41330.1"/>
    <property type="molecule type" value="Genomic_DNA"/>
</dbReference>
<accession>A0A382DSC4</accession>
<gene>
    <name evidence="1" type="ORF">METZ01_LOCUS194184</name>
</gene>
<dbReference type="AlphaFoldDB" id="A0A382DSC4"/>
<evidence type="ECO:0000313" key="1">
    <source>
        <dbReference type="EMBL" id="SVB41330.1"/>
    </source>
</evidence>